<dbReference type="AlphaFoldDB" id="D8RIV5"/>
<dbReference type="FunCoup" id="D8RIV5">
    <property type="interactions" value="158"/>
</dbReference>
<dbReference type="Gramene" id="EFJ27595">
    <property type="protein sequence ID" value="EFJ27595"/>
    <property type="gene ID" value="SELMODRAFT_228018"/>
</dbReference>
<evidence type="ECO:0000259" key="1">
    <source>
        <dbReference type="SMART" id="SM00849"/>
    </source>
</evidence>
<dbReference type="eggNOG" id="ENOG502QPS3">
    <property type="taxonomic scope" value="Eukaryota"/>
</dbReference>
<organism evidence="3">
    <name type="scientific">Selaginella moellendorffii</name>
    <name type="common">Spikemoss</name>
    <dbReference type="NCBI Taxonomy" id="88036"/>
    <lineage>
        <taxon>Eukaryota</taxon>
        <taxon>Viridiplantae</taxon>
        <taxon>Streptophyta</taxon>
        <taxon>Embryophyta</taxon>
        <taxon>Tracheophyta</taxon>
        <taxon>Lycopodiopsida</taxon>
        <taxon>Selaginellales</taxon>
        <taxon>Selaginellaceae</taxon>
        <taxon>Selaginella</taxon>
    </lineage>
</organism>
<dbReference type="Pfam" id="PF00753">
    <property type="entry name" value="Lactamase_B"/>
    <property type="match status" value="1"/>
</dbReference>
<dbReference type="Proteomes" id="UP000001514">
    <property type="component" value="Unassembled WGS sequence"/>
</dbReference>
<dbReference type="Gene3D" id="3.30.70.20">
    <property type="match status" value="1"/>
</dbReference>
<dbReference type="SUPFAM" id="SSF56281">
    <property type="entry name" value="Metallo-hydrolase/oxidoreductase"/>
    <property type="match status" value="1"/>
</dbReference>
<protein>
    <recommendedName>
        <fullName evidence="1">Metallo-beta-lactamase domain-containing protein</fullName>
    </recommendedName>
</protein>
<dbReference type="SMART" id="SM00849">
    <property type="entry name" value="Lactamase_B"/>
    <property type="match status" value="1"/>
</dbReference>
<dbReference type="InParanoid" id="D8RIV5"/>
<evidence type="ECO:0000313" key="3">
    <source>
        <dbReference type="Proteomes" id="UP000001514"/>
    </source>
</evidence>
<dbReference type="PANTHER" id="PTHR42773">
    <property type="entry name" value="METALLO-BETA-LACTAMASE-RELATED"/>
    <property type="match status" value="1"/>
</dbReference>
<dbReference type="Gene3D" id="3.60.15.10">
    <property type="entry name" value="Ribonuclease Z/Hydroxyacylglutathione hydrolase-like"/>
    <property type="match status" value="1"/>
</dbReference>
<dbReference type="KEGG" id="smo:SELMODRAFT_228018"/>
<dbReference type="InterPro" id="IPR001279">
    <property type="entry name" value="Metallo-B-lactamas"/>
</dbReference>
<dbReference type="InterPro" id="IPR036866">
    <property type="entry name" value="RibonucZ/Hydroxyglut_hydro"/>
</dbReference>
<dbReference type="EMBL" id="GL377581">
    <property type="protein sequence ID" value="EFJ27595.1"/>
    <property type="molecule type" value="Genomic_DNA"/>
</dbReference>
<evidence type="ECO:0000313" key="2">
    <source>
        <dbReference type="EMBL" id="EFJ27595.1"/>
    </source>
</evidence>
<dbReference type="OMA" id="MIDSPRY"/>
<sequence length="338" mass="37951">MTLSMGPLDRSLLSRPVYHPRPAGALSRCQGLGVKAASTQHSRRSPRPQNVPGNLYVDHTCIDCDTCRWMAPSVFKRVDELSAVHHQPSSSDERLAALQALLSCPTASIHTEKPQADIKKIQATFPLAIDEQTAPGVYHCGFHSEKSFGAASYFLTRPEGNILIDSPRFTEVLAKKLELMGGVRYMLLTHKDDIADHKKWQQRFQCERILHSDDIQEDTLDVEIKLQGTGPWDFIGSDVDLIHTPGHTEGCVSLLCKPKRTLFPGDHLFTDEGGKDVLISHKYLFYSLERQVESLRLLIPLDFIWVLPGHGRRIKFKNVEDKNAALESLVAQEEKLLV</sequence>
<feature type="domain" description="Metallo-beta-lactamase" evidence="1">
    <location>
        <begin position="149"/>
        <end position="310"/>
    </location>
</feature>
<proteinExistence type="predicted"/>
<dbReference type="PANTHER" id="PTHR42773:SF1">
    <property type="entry name" value="METALLO-BETA-LACTAMASE FAMILY PROTEIN"/>
    <property type="match status" value="1"/>
</dbReference>
<reference evidence="2 3" key="1">
    <citation type="journal article" date="2011" name="Science">
        <title>The Selaginella genome identifies genetic changes associated with the evolution of vascular plants.</title>
        <authorList>
            <person name="Banks J.A."/>
            <person name="Nishiyama T."/>
            <person name="Hasebe M."/>
            <person name="Bowman J.L."/>
            <person name="Gribskov M."/>
            <person name="dePamphilis C."/>
            <person name="Albert V.A."/>
            <person name="Aono N."/>
            <person name="Aoyama T."/>
            <person name="Ambrose B.A."/>
            <person name="Ashton N.W."/>
            <person name="Axtell M.J."/>
            <person name="Barker E."/>
            <person name="Barker M.S."/>
            <person name="Bennetzen J.L."/>
            <person name="Bonawitz N.D."/>
            <person name="Chapple C."/>
            <person name="Cheng C."/>
            <person name="Correa L.G."/>
            <person name="Dacre M."/>
            <person name="DeBarry J."/>
            <person name="Dreyer I."/>
            <person name="Elias M."/>
            <person name="Engstrom E.M."/>
            <person name="Estelle M."/>
            <person name="Feng L."/>
            <person name="Finet C."/>
            <person name="Floyd S.K."/>
            <person name="Frommer W.B."/>
            <person name="Fujita T."/>
            <person name="Gramzow L."/>
            <person name="Gutensohn M."/>
            <person name="Harholt J."/>
            <person name="Hattori M."/>
            <person name="Heyl A."/>
            <person name="Hirai T."/>
            <person name="Hiwatashi Y."/>
            <person name="Ishikawa M."/>
            <person name="Iwata M."/>
            <person name="Karol K.G."/>
            <person name="Koehler B."/>
            <person name="Kolukisaoglu U."/>
            <person name="Kubo M."/>
            <person name="Kurata T."/>
            <person name="Lalonde S."/>
            <person name="Li K."/>
            <person name="Li Y."/>
            <person name="Litt A."/>
            <person name="Lyons E."/>
            <person name="Manning G."/>
            <person name="Maruyama T."/>
            <person name="Michael T.P."/>
            <person name="Mikami K."/>
            <person name="Miyazaki S."/>
            <person name="Morinaga S."/>
            <person name="Murata T."/>
            <person name="Mueller-Roeber B."/>
            <person name="Nelson D.R."/>
            <person name="Obara M."/>
            <person name="Oguri Y."/>
            <person name="Olmstead R.G."/>
            <person name="Onodera N."/>
            <person name="Petersen B.L."/>
            <person name="Pils B."/>
            <person name="Prigge M."/>
            <person name="Rensing S.A."/>
            <person name="Riano-Pachon D.M."/>
            <person name="Roberts A.W."/>
            <person name="Sato Y."/>
            <person name="Scheller H.V."/>
            <person name="Schulz B."/>
            <person name="Schulz C."/>
            <person name="Shakirov E.V."/>
            <person name="Shibagaki N."/>
            <person name="Shinohara N."/>
            <person name="Shippen D.E."/>
            <person name="Soerensen I."/>
            <person name="Sotooka R."/>
            <person name="Sugimoto N."/>
            <person name="Sugita M."/>
            <person name="Sumikawa N."/>
            <person name="Tanurdzic M."/>
            <person name="Theissen G."/>
            <person name="Ulvskov P."/>
            <person name="Wakazuki S."/>
            <person name="Weng J.K."/>
            <person name="Willats W.W."/>
            <person name="Wipf D."/>
            <person name="Wolf P.G."/>
            <person name="Yang L."/>
            <person name="Zimmer A.D."/>
            <person name="Zhu Q."/>
            <person name="Mitros T."/>
            <person name="Hellsten U."/>
            <person name="Loque D."/>
            <person name="Otillar R."/>
            <person name="Salamov A."/>
            <person name="Schmutz J."/>
            <person name="Shapiro H."/>
            <person name="Lindquist E."/>
            <person name="Lucas S."/>
            <person name="Rokhsar D."/>
            <person name="Grigoriev I.V."/>
        </authorList>
    </citation>
    <scope>NUCLEOTIDE SEQUENCE [LARGE SCALE GENOMIC DNA]</scope>
</reference>
<dbReference type="Pfam" id="PF13370">
    <property type="entry name" value="Fer4_13"/>
    <property type="match status" value="1"/>
</dbReference>
<dbReference type="SUPFAM" id="SSF54862">
    <property type="entry name" value="4Fe-4S ferredoxins"/>
    <property type="match status" value="1"/>
</dbReference>
<gene>
    <name evidence="2" type="ORF">SELMODRAFT_228018</name>
</gene>
<dbReference type="HOGENOM" id="CLU_056853_1_0_1"/>
<dbReference type="CDD" id="cd07727">
    <property type="entry name" value="YmaE-like_MBL-fold"/>
    <property type="match status" value="1"/>
</dbReference>
<dbReference type="OrthoDB" id="17458at2759"/>
<dbReference type="STRING" id="88036.D8RIV5"/>
<keyword evidence="3" id="KW-1185">Reference proteome</keyword>
<name>D8RIV5_SELML</name>
<accession>D8RIV5</accession>